<keyword evidence="1" id="KW-0479">Metal-binding</keyword>
<dbReference type="Gene3D" id="4.10.240.10">
    <property type="entry name" value="Zn(2)-C6 fungal-type DNA-binding domain"/>
    <property type="match status" value="1"/>
</dbReference>
<reference evidence="8" key="2">
    <citation type="journal article" date="2023" name="IMA Fungus">
        <title>Comparative genomic study of the Penicillium genus elucidates a diverse pangenome and 15 lateral gene transfer events.</title>
        <authorList>
            <person name="Petersen C."/>
            <person name="Sorensen T."/>
            <person name="Nielsen M.R."/>
            <person name="Sondergaard T.E."/>
            <person name="Sorensen J.L."/>
            <person name="Fitzpatrick D.A."/>
            <person name="Frisvad J.C."/>
            <person name="Nielsen K.L."/>
        </authorList>
    </citation>
    <scope>NUCLEOTIDE SEQUENCE</scope>
    <source>
        <strain evidence="8">IBT 23319</strain>
    </source>
</reference>
<dbReference type="SMART" id="SM00066">
    <property type="entry name" value="GAL4"/>
    <property type="match status" value="1"/>
</dbReference>
<dbReference type="GO" id="GO:0000981">
    <property type="term" value="F:DNA-binding transcription factor activity, RNA polymerase II-specific"/>
    <property type="evidence" value="ECO:0007669"/>
    <property type="project" value="InterPro"/>
</dbReference>
<evidence type="ECO:0000256" key="6">
    <source>
        <dbReference type="SAM" id="Phobius"/>
    </source>
</evidence>
<protein>
    <submittedName>
        <fullName evidence="8">Transcriptional regulator family: Fungal Specific TF</fullName>
    </submittedName>
</protein>
<dbReference type="CDD" id="cd12148">
    <property type="entry name" value="fungal_TF_MHR"/>
    <property type="match status" value="1"/>
</dbReference>
<organism evidence="8 9">
    <name type="scientific">Penicillium citrinum</name>
    <dbReference type="NCBI Taxonomy" id="5077"/>
    <lineage>
        <taxon>Eukaryota</taxon>
        <taxon>Fungi</taxon>
        <taxon>Dikarya</taxon>
        <taxon>Ascomycota</taxon>
        <taxon>Pezizomycotina</taxon>
        <taxon>Eurotiomycetes</taxon>
        <taxon>Eurotiomycetidae</taxon>
        <taxon>Eurotiales</taxon>
        <taxon>Aspergillaceae</taxon>
        <taxon>Penicillium</taxon>
    </lineage>
</organism>
<name>A0A9W9P800_PENCI</name>
<dbReference type="PANTHER" id="PTHR46910:SF20">
    <property type="entry name" value="ZN(II)2CYS6 TRANSCRIPTION FACTOR (EUROFUNG)-RELATED"/>
    <property type="match status" value="1"/>
</dbReference>
<evidence type="ECO:0000313" key="9">
    <source>
        <dbReference type="Proteomes" id="UP001147733"/>
    </source>
</evidence>
<evidence type="ECO:0000259" key="7">
    <source>
        <dbReference type="PROSITE" id="PS50048"/>
    </source>
</evidence>
<sequence>MRSACDLCRIRKIRCDRAIPACETCQLAGLPCVFTPQSGQNRKGLRHSVILILHELIGHFRELADSQARVQQLEEALAAAQGHAHLTPGGNDSSKTTSLGSVISPASQQSLATQDPATLGLVPDTHCLDTALASFRWHIAYCGLGSPLSTTRSAFYSNIYQRTNCTFDLDDFLDELTQPLLTQGLKGTRRSTSLKWPPTSLVQKCVTYYANSGLYSLFPFADVEALQFLVTSDVLNYPETSRAANRACLAAFTANITQMHRHDPMFRDADPDAYAHAAISLVPGIITEPPDTRTVEAIMMIAVFICPLGQPQYAEMLLGIAIQALYNLGAHRIRPSAELSIRPQQSNHLRALFWLAYGMDREFSSRKAQPPLINDADCDLHLPPAYALRSSAKHFYFKPLSSKELLYPTDLRLVLIKGRIYRLLYSAQSQGYSETQRLQYIRELDHELSDIKSKYPVEYRPDAFATEDAPDYLFHDLSIRGVSVHLEYYYCLGKIHGAGLTSSQSFPLKYRSPLPSSEEICYEAARSTLIYINRVKHYINYHTFWIHAQFVLTAVLTLFHFLILLPTKETFARDIQIIEEIARIFEPSRQTDEDGNFFPPFHFTHAFIMKLVSLAETAHTKAIGATDDR</sequence>
<dbReference type="AlphaFoldDB" id="A0A9W9P800"/>
<evidence type="ECO:0000256" key="4">
    <source>
        <dbReference type="ARBA" id="ARBA00023163"/>
    </source>
</evidence>
<dbReference type="InterPro" id="IPR050987">
    <property type="entry name" value="AtrR-like"/>
</dbReference>
<evidence type="ECO:0000313" key="8">
    <source>
        <dbReference type="EMBL" id="KAJ5235753.1"/>
    </source>
</evidence>
<dbReference type="EMBL" id="JAPQKT010000003">
    <property type="protein sequence ID" value="KAJ5235753.1"/>
    <property type="molecule type" value="Genomic_DNA"/>
</dbReference>
<keyword evidence="3" id="KW-0238">DNA-binding</keyword>
<dbReference type="PROSITE" id="PS00463">
    <property type="entry name" value="ZN2_CY6_FUNGAL_1"/>
    <property type="match status" value="1"/>
</dbReference>
<dbReference type="Pfam" id="PF04082">
    <property type="entry name" value="Fungal_trans"/>
    <property type="match status" value="1"/>
</dbReference>
<evidence type="ECO:0000256" key="1">
    <source>
        <dbReference type="ARBA" id="ARBA00022723"/>
    </source>
</evidence>
<dbReference type="SMART" id="SM00906">
    <property type="entry name" value="Fungal_trans"/>
    <property type="match status" value="1"/>
</dbReference>
<keyword evidence="6" id="KW-0472">Membrane</keyword>
<dbReference type="GO" id="GO:0003677">
    <property type="term" value="F:DNA binding"/>
    <property type="evidence" value="ECO:0007669"/>
    <property type="project" value="UniProtKB-KW"/>
</dbReference>
<dbReference type="Proteomes" id="UP001147733">
    <property type="component" value="Unassembled WGS sequence"/>
</dbReference>
<dbReference type="GO" id="GO:0006351">
    <property type="term" value="P:DNA-templated transcription"/>
    <property type="evidence" value="ECO:0007669"/>
    <property type="project" value="InterPro"/>
</dbReference>
<keyword evidence="4" id="KW-0804">Transcription</keyword>
<dbReference type="OrthoDB" id="4116913at2759"/>
<dbReference type="GO" id="GO:0008270">
    <property type="term" value="F:zinc ion binding"/>
    <property type="evidence" value="ECO:0007669"/>
    <property type="project" value="InterPro"/>
</dbReference>
<dbReference type="GeneID" id="81383008"/>
<keyword evidence="6" id="KW-1133">Transmembrane helix</keyword>
<keyword evidence="5" id="KW-0539">Nucleus</keyword>
<dbReference type="PANTHER" id="PTHR46910">
    <property type="entry name" value="TRANSCRIPTION FACTOR PDR1"/>
    <property type="match status" value="1"/>
</dbReference>
<dbReference type="InterPro" id="IPR001138">
    <property type="entry name" value="Zn2Cys6_DnaBD"/>
</dbReference>
<dbReference type="Pfam" id="PF00172">
    <property type="entry name" value="Zn_clus"/>
    <property type="match status" value="1"/>
</dbReference>
<keyword evidence="2" id="KW-0805">Transcription regulation</keyword>
<dbReference type="SUPFAM" id="SSF57701">
    <property type="entry name" value="Zn2/Cys6 DNA-binding domain"/>
    <property type="match status" value="1"/>
</dbReference>
<evidence type="ECO:0000256" key="5">
    <source>
        <dbReference type="ARBA" id="ARBA00023242"/>
    </source>
</evidence>
<gene>
    <name evidence="8" type="ORF">N7469_004921</name>
</gene>
<accession>A0A9W9P800</accession>
<dbReference type="InterPro" id="IPR036864">
    <property type="entry name" value="Zn2-C6_fun-type_DNA-bd_sf"/>
</dbReference>
<dbReference type="CDD" id="cd00067">
    <property type="entry name" value="GAL4"/>
    <property type="match status" value="1"/>
</dbReference>
<evidence type="ECO:0000256" key="2">
    <source>
        <dbReference type="ARBA" id="ARBA00023015"/>
    </source>
</evidence>
<dbReference type="InterPro" id="IPR007219">
    <property type="entry name" value="XnlR_reg_dom"/>
</dbReference>
<reference evidence="8" key="1">
    <citation type="submission" date="2022-11" db="EMBL/GenBank/DDBJ databases">
        <authorList>
            <person name="Petersen C."/>
        </authorList>
    </citation>
    <scope>NUCLEOTIDE SEQUENCE</scope>
    <source>
        <strain evidence="8">IBT 23319</strain>
    </source>
</reference>
<comment type="caution">
    <text evidence="8">The sequence shown here is derived from an EMBL/GenBank/DDBJ whole genome shotgun (WGS) entry which is preliminary data.</text>
</comment>
<dbReference type="RefSeq" id="XP_056503253.1">
    <property type="nucleotide sequence ID" value="XM_056643841.1"/>
</dbReference>
<feature type="transmembrane region" description="Helical" evidence="6">
    <location>
        <begin position="544"/>
        <end position="565"/>
    </location>
</feature>
<evidence type="ECO:0000256" key="3">
    <source>
        <dbReference type="ARBA" id="ARBA00023125"/>
    </source>
</evidence>
<feature type="domain" description="Zn(2)-C6 fungal-type" evidence="7">
    <location>
        <begin position="4"/>
        <end position="34"/>
    </location>
</feature>
<keyword evidence="6" id="KW-0812">Transmembrane</keyword>
<proteinExistence type="predicted"/>
<keyword evidence="9" id="KW-1185">Reference proteome</keyword>
<dbReference type="PROSITE" id="PS50048">
    <property type="entry name" value="ZN2_CY6_FUNGAL_2"/>
    <property type="match status" value="1"/>
</dbReference>